<organism evidence="24 25">
    <name type="scientific">Eptatretus burgeri</name>
    <name type="common">Inshore hagfish</name>
    <dbReference type="NCBI Taxonomy" id="7764"/>
    <lineage>
        <taxon>Eukaryota</taxon>
        <taxon>Metazoa</taxon>
        <taxon>Chordata</taxon>
        <taxon>Craniata</taxon>
        <taxon>Vertebrata</taxon>
        <taxon>Cyclostomata</taxon>
        <taxon>Myxini</taxon>
        <taxon>Myxiniformes</taxon>
        <taxon>Myxinidae</taxon>
        <taxon>Eptatretinae</taxon>
        <taxon>Eptatretus</taxon>
    </lineage>
</organism>
<reference evidence="24" key="2">
    <citation type="submission" date="2025-09" db="UniProtKB">
        <authorList>
            <consortium name="Ensembl"/>
        </authorList>
    </citation>
    <scope>IDENTIFICATION</scope>
</reference>
<keyword evidence="3" id="KW-0597">Phosphoprotein</keyword>
<dbReference type="GO" id="GO:0007169">
    <property type="term" value="P:cell surface receptor protein tyrosine kinase signaling pathway"/>
    <property type="evidence" value="ECO:0007669"/>
    <property type="project" value="TreeGrafter"/>
</dbReference>
<dbReference type="GO" id="GO:0016477">
    <property type="term" value="P:cell migration"/>
    <property type="evidence" value="ECO:0007669"/>
    <property type="project" value="TreeGrafter"/>
</dbReference>
<dbReference type="InterPro" id="IPR050122">
    <property type="entry name" value="RTK"/>
</dbReference>
<evidence type="ECO:0000256" key="4">
    <source>
        <dbReference type="ARBA" id="ARBA00022679"/>
    </source>
</evidence>
<evidence type="ECO:0000256" key="9">
    <source>
        <dbReference type="ARBA" id="ARBA00022989"/>
    </source>
</evidence>
<dbReference type="SMART" id="SM00219">
    <property type="entry name" value="TyrKc"/>
    <property type="match status" value="1"/>
</dbReference>
<reference evidence="24" key="1">
    <citation type="submission" date="2025-08" db="UniProtKB">
        <authorList>
            <consortium name="Ensembl"/>
        </authorList>
    </citation>
    <scope>IDENTIFICATION</scope>
</reference>
<dbReference type="InterPro" id="IPR003598">
    <property type="entry name" value="Ig_sub2"/>
</dbReference>
<keyword evidence="7" id="KW-0418">Kinase</keyword>
<evidence type="ECO:0000256" key="17">
    <source>
        <dbReference type="PIRSR" id="PIRSR000615-1"/>
    </source>
</evidence>
<dbReference type="PROSITE" id="PS00107">
    <property type="entry name" value="PROTEIN_KINASE_ATP"/>
    <property type="match status" value="1"/>
</dbReference>
<dbReference type="OMA" id="QETRFGN"/>
<feature type="active site" description="Proton acceptor" evidence="17">
    <location>
        <position position="550"/>
    </location>
</feature>
<dbReference type="InterPro" id="IPR013783">
    <property type="entry name" value="Ig-like_fold"/>
</dbReference>
<evidence type="ECO:0000256" key="3">
    <source>
        <dbReference type="ARBA" id="ARBA00022553"/>
    </source>
</evidence>
<keyword evidence="8 18" id="KW-0067">ATP-binding</keyword>
<keyword evidence="9 21" id="KW-1133">Transmembrane helix</keyword>
<dbReference type="GO" id="GO:0007399">
    <property type="term" value="P:nervous system development"/>
    <property type="evidence" value="ECO:0007669"/>
    <property type="project" value="TreeGrafter"/>
</dbReference>
<comment type="subcellular location">
    <subcellularLocation>
        <location evidence="1">Membrane</location>
        <topology evidence="1">Single-pass type I membrane protein</topology>
    </subcellularLocation>
</comment>
<dbReference type="GO" id="GO:0004714">
    <property type="term" value="F:transmembrane receptor protein tyrosine kinase activity"/>
    <property type="evidence" value="ECO:0007669"/>
    <property type="project" value="UniProtKB-EC"/>
</dbReference>
<evidence type="ECO:0000313" key="25">
    <source>
        <dbReference type="Proteomes" id="UP000694388"/>
    </source>
</evidence>
<keyword evidence="5 21" id="KW-0812">Transmembrane</keyword>
<dbReference type="SUPFAM" id="SSF49265">
    <property type="entry name" value="Fibronectin type III"/>
    <property type="match status" value="1"/>
</dbReference>
<evidence type="ECO:0000256" key="12">
    <source>
        <dbReference type="ARBA" id="ARBA00023157"/>
    </source>
</evidence>
<evidence type="ECO:0000256" key="21">
    <source>
        <dbReference type="SAM" id="Phobius"/>
    </source>
</evidence>
<dbReference type="PROSITE" id="PS00109">
    <property type="entry name" value="PROTEIN_KINASE_TYR"/>
    <property type="match status" value="1"/>
</dbReference>
<dbReference type="Gene3D" id="2.60.40.10">
    <property type="entry name" value="Immunoglobulins"/>
    <property type="match status" value="3"/>
</dbReference>
<keyword evidence="14" id="KW-0325">Glycoprotein</keyword>
<dbReference type="PANTHER" id="PTHR24416">
    <property type="entry name" value="TYROSINE-PROTEIN KINASE RECEPTOR"/>
    <property type="match status" value="1"/>
</dbReference>
<dbReference type="EC" id="2.7.10.1" evidence="2"/>
<dbReference type="Pfam" id="PF07714">
    <property type="entry name" value="PK_Tyr_Ser-Thr"/>
    <property type="match status" value="1"/>
</dbReference>
<dbReference type="Ensembl" id="ENSEBUT00000008454.1">
    <property type="protein sequence ID" value="ENSEBUP00000007966.1"/>
    <property type="gene ID" value="ENSEBUG00000005173.1"/>
</dbReference>
<proteinExistence type="predicted"/>
<evidence type="ECO:0000256" key="20">
    <source>
        <dbReference type="PROSITE-ProRule" id="PRU10141"/>
    </source>
</evidence>
<dbReference type="GO" id="GO:0043235">
    <property type="term" value="C:receptor complex"/>
    <property type="evidence" value="ECO:0007669"/>
    <property type="project" value="TreeGrafter"/>
</dbReference>
<dbReference type="Gene3D" id="1.10.510.10">
    <property type="entry name" value="Transferase(Phosphotransferase) domain 1"/>
    <property type="match status" value="1"/>
</dbReference>
<evidence type="ECO:0000256" key="6">
    <source>
        <dbReference type="ARBA" id="ARBA00022741"/>
    </source>
</evidence>
<dbReference type="PROSITE" id="PS50011">
    <property type="entry name" value="PROTEIN_KINASE_DOM"/>
    <property type="match status" value="1"/>
</dbReference>
<dbReference type="AlphaFoldDB" id="A0A8C4Q021"/>
<dbReference type="InterPro" id="IPR017441">
    <property type="entry name" value="Protein_kinase_ATP_BS"/>
</dbReference>
<dbReference type="InterPro" id="IPR001245">
    <property type="entry name" value="Ser-Thr/Tyr_kinase_cat_dom"/>
</dbReference>
<feature type="domain" description="Ig-like" evidence="23">
    <location>
        <begin position="108"/>
        <end position="191"/>
    </location>
</feature>
<dbReference type="GO" id="GO:0006909">
    <property type="term" value="P:phagocytosis"/>
    <property type="evidence" value="ECO:0007669"/>
    <property type="project" value="TreeGrafter"/>
</dbReference>
<keyword evidence="4" id="KW-0808">Transferase</keyword>
<keyword evidence="25" id="KW-1185">Reference proteome</keyword>
<evidence type="ECO:0000256" key="7">
    <source>
        <dbReference type="ARBA" id="ARBA00022777"/>
    </source>
</evidence>
<evidence type="ECO:0000259" key="23">
    <source>
        <dbReference type="PROSITE" id="PS50835"/>
    </source>
</evidence>
<feature type="domain" description="Ig-like" evidence="23">
    <location>
        <begin position="1"/>
        <end position="95"/>
    </location>
</feature>
<dbReference type="Pfam" id="PF00047">
    <property type="entry name" value="ig"/>
    <property type="match status" value="1"/>
</dbReference>
<dbReference type="InterPro" id="IPR003599">
    <property type="entry name" value="Ig_sub"/>
</dbReference>
<keyword evidence="11" id="KW-0829">Tyrosine-protein kinase</keyword>
<feature type="transmembrane region" description="Helical" evidence="21">
    <location>
        <begin position="336"/>
        <end position="359"/>
    </location>
</feature>
<name>A0A8C4Q021_EPTBU</name>
<dbReference type="FunFam" id="1.10.510.10:FF:000089">
    <property type="entry name" value="Tyrosine-protein kinase receptor TYRO3"/>
    <property type="match status" value="1"/>
</dbReference>
<dbReference type="InterPro" id="IPR011009">
    <property type="entry name" value="Kinase-like_dom_sf"/>
</dbReference>
<dbReference type="InterPro" id="IPR007110">
    <property type="entry name" value="Ig-like_dom"/>
</dbReference>
<dbReference type="SMART" id="SM00409">
    <property type="entry name" value="IG"/>
    <property type="match status" value="2"/>
</dbReference>
<feature type="binding site" evidence="19">
    <location>
        <position position="555"/>
    </location>
    <ligand>
        <name>Mg(2+)</name>
        <dbReference type="ChEBI" id="CHEBI:18420"/>
    </ligand>
</feature>
<evidence type="ECO:0000256" key="10">
    <source>
        <dbReference type="ARBA" id="ARBA00023136"/>
    </source>
</evidence>
<dbReference type="InterPro" id="IPR036116">
    <property type="entry name" value="FN3_sf"/>
</dbReference>
<dbReference type="InterPro" id="IPR013151">
    <property type="entry name" value="Immunoglobulin_dom"/>
</dbReference>
<evidence type="ECO:0000256" key="19">
    <source>
        <dbReference type="PIRSR" id="PIRSR000615-3"/>
    </source>
</evidence>
<dbReference type="GO" id="GO:0046872">
    <property type="term" value="F:metal ion binding"/>
    <property type="evidence" value="ECO:0007669"/>
    <property type="project" value="UniProtKB-KW"/>
</dbReference>
<sequence>MFTKGPRNDTVSVGSKHSFRCKAEVPGIDWHVRWLRDGALLSTDETGRITPRDAFLRKGDGSSYIFSSTLSFGRVQHLDAGSYSCRLDTDGVAVAFSEVGHLRVEGRPTLTRQPLGLNVSVGEPFKLSCDATGPPDPVNITWYRNGHIRVNLADNHSPDTLLVPGIQEAESYTCHASNLKGTSVSKEAKINIKVLPSKQLELKAVILDRHSGLQLSWRPGFNGYSPLTSCHVQHTQVFKPSGDFASFPSPEPALGGKIATTIDMRIPTVNSSQFDVLKVKVPPFVAAMRDLETNMDYALRVACSNEVGFSPWSSWLRANTTLNDPVKVEHYRNQNLAGFMCLAILLCLAVIVLLVVFLWKKRKDAETQVPFINEPLIAVQSFSRQSPKLMLQTLGVQDTLGEKLNDVLLNRESLSIGKVLGEGEFGIVFEGTLKKTDIELQVAVKTTKVNICPLYEIESFLNEALRMKDFDHPNVIRLLGISLDAPSGSEFPRPMVVMPFMKHGDLHSFLLQSRLENMPMYIPLQSLLRFVLDIARGMEYLSGRNFVHRDLAARNCMLHEDMTVCVADFGLAKKIYSGDYYRQGQVTRMPVKWLALECMTDHLYTAKSDVWAFGVTMWEIVMRGQVPYPGVENYQMCEYLMMGKRLSEPPDCLDELYTIMSSCWTVDPGHRPNFSEIVHQLEAVLSSLPSLGADVIPVYTNEMPGADTVHTTGASEKASSLGDLTAEPGCADSSDNESTVAEVHCCRNDYAYNPTLSGPLLT</sequence>
<dbReference type="InterPro" id="IPR008266">
    <property type="entry name" value="Tyr_kinase_AS"/>
</dbReference>
<keyword evidence="6 18" id="KW-0547">Nucleotide-binding</keyword>
<dbReference type="PANTHER" id="PTHR24416:SF628">
    <property type="entry name" value="TYROSINE-PROTEIN KINASE MER-LIKE"/>
    <property type="match status" value="1"/>
</dbReference>
<feature type="binding site" evidence="18">
    <location>
        <position position="554"/>
    </location>
    <ligand>
        <name>ATP</name>
        <dbReference type="ChEBI" id="CHEBI:30616"/>
    </ligand>
</feature>
<keyword evidence="19" id="KW-0460">Magnesium</keyword>
<dbReference type="PRINTS" id="PR00109">
    <property type="entry name" value="TYRKINASE"/>
</dbReference>
<evidence type="ECO:0000259" key="22">
    <source>
        <dbReference type="PROSITE" id="PS50011"/>
    </source>
</evidence>
<dbReference type="InterPro" id="IPR036179">
    <property type="entry name" value="Ig-like_dom_sf"/>
</dbReference>
<evidence type="ECO:0000256" key="14">
    <source>
        <dbReference type="ARBA" id="ARBA00023180"/>
    </source>
</evidence>
<evidence type="ECO:0000313" key="24">
    <source>
        <dbReference type="Ensembl" id="ENSEBUP00000007966.1"/>
    </source>
</evidence>
<evidence type="ECO:0000256" key="8">
    <source>
        <dbReference type="ARBA" id="ARBA00022840"/>
    </source>
</evidence>
<evidence type="ECO:0000256" key="1">
    <source>
        <dbReference type="ARBA" id="ARBA00004479"/>
    </source>
</evidence>
<accession>A0A8C4Q021</accession>
<protein>
    <recommendedName>
        <fullName evidence="2">receptor protein-tyrosine kinase</fullName>
        <ecNumber evidence="2">2.7.10.1</ecNumber>
    </recommendedName>
</protein>
<dbReference type="SUPFAM" id="SSF56112">
    <property type="entry name" value="Protein kinase-like (PK-like)"/>
    <property type="match status" value="1"/>
</dbReference>
<keyword evidence="13" id="KW-0675">Receptor</keyword>
<feature type="binding site" evidence="19">
    <location>
        <position position="568"/>
    </location>
    <ligand>
        <name>Mg(2+)</name>
        <dbReference type="ChEBI" id="CHEBI:18420"/>
    </ligand>
</feature>
<dbReference type="InterPro" id="IPR020635">
    <property type="entry name" value="Tyr_kinase_cat_dom"/>
</dbReference>
<keyword evidence="12" id="KW-1015">Disulfide bond</keyword>
<dbReference type="GO" id="GO:0005886">
    <property type="term" value="C:plasma membrane"/>
    <property type="evidence" value="ECO:0007669"/>
    <property type="project" value="TreeGrafter"/>
</dbReference>
<evidence type="ECO:0000256" key="15">
    <source>
        <dbReference type="ARBA" id="ARBA00023319"/>
    </source>
</evidence>
<dbReference type="PIRSF" id="PIRSF000615">
    <property type="entry name" value="TyrPK_CSF1-R"/>
    <property type="match status" value="1"/>
</dbReference>
<dbReference type="Proteomes" id="UP000694388">
    <property type="component" value="Unplaced"/>
</dbReference>
<dbReference type="SUPFAM" id="SSF48726">
    <property type="entry name" value="Immunoglobulin"/>
    <property type="match status" value="2"/>
</dbReference>
<keyword evidence="10 21" id="KW-0472">Membrane</keyword>
<evidence type="ECO:0000256" key="2">
    <source>
        <dbReference type="ARBA" id="ARBA00011902"/>
    </source>
</evidence>
<dbReference type="PROSITE" id="PS50835">
    <property type="entry name" value="IG_LIKE"/>
    <property type="match status" value="2"/>
</dbReference>
<evidence type="ECO:0000256" key="18">
    <source>
        <dbReference type="PIRSR" id="PIRSR000615-2"/>
    </source>
</evidence>
<keyword evidence="19" id="KW-0479">Metal-binding</keyword>
<feature type="domain" description="Protein kinase" evidence="22">
    <location>
        <begin position="414"/>
        <end position="685"/>
    </location>
</feature>
<dbReference type="SMART" id="SM00408">
    <property type="entry name" value="IGc2"/>
    <property type="match status" value="2"/>
</dbReference>
<comment type="catalytic activity">
    <reaction evidence="16">
        <text>L-tyrosyl-[protein] + ATP = O-phospho-L-tyrosyl-[protein] + ADP + H(+)</text>
        <dbReference type="Rhea" id="RHEA:10596"/>
        <dbReference type="Rhea" id="RHEA-COMP:10136"/>
        <dbReference type="Rhea" id="RHEA-COMP:20101"/>
        <dbReference type="ChEBI" id="CHEBI:15378"/>
        <dbReference type="ChEBI" id="CHEBI:30616"/>
        <dbReference type="ChEBI" id="CHEBI:46858"/>
        <dbReference type="ChEBI" id="CHEBI:61978"/>
        <dbReference type="ChEBI" id="CHEBI:456216"/>
        <dbReference type="EC" id="2.7.10.1"/>
    </reaction>
</comment>
<dbReference type="GeneTree" id="ENSGT00940000155669"/>
<dbReference type="Pfam" id="PF13927">
    <property type="entry name" value="Ig_3"/>
    <property type="match status" value="1"/>
</dbReference>
<keyword evidence="15" id="KW-0393">Immunoglobulin domain</keyword>
<dbReference type="Gene3D" id="3.30.200.20">
    <property type="entry name" value="Phosphorylase Kinase, domain 1"/>
    <property type="match status" value="1"/>
</dbReference>
<dbReference type="InterPro" id="IPR000719">
    <property type="entry name" value="Prot_kinase_dom"/>
</dbReference>
<feature type="binding site" evidence="20">
    <location>
        <position position="445"/>
    </location>
    <ligand>
        <name>ATP</name>
        <dbReference type="ChEBI" id="CHEBI:30616"/>
    </ligand>
</feature>
<dbReference type="GO" id="GO:0005524">
    <property type="term" value="F:ATP binding"/>
    <property type="evidence" value="ECO:0007669"/>
    <property type="project" value="UniProtKB-UniRule"/>
</dbReference>
<evidence type="ECO:0000256" key="5">
    <source>
        <dbReference type="ARBA" id="ARBA00022692"/>
    </source>
</evidence>
<evidence type="ECO:0000256" key="11">
    <source>
        <dbReference type="ARBA" id="ARBA00023137"/>
    </source>
</evidence>
<dbReference type="FunFam" id="3.30.200.20:FF:000509">
    <property type="entry name" value="Tyrosine-protein kinase receptor UFO"/>
    <property type="match status" value="1"/>
</dbReference>
<evidence type="ECO:0000256" key="13">
    <source>
        <dbReference type="ARBA" id="ARBA00023170"/>
    </source>
</evidence>
<evidence type="ECO:0000256" key="16">
    <source>
        <dbReference type="ARBA" id="ARBA00051243"/>
    </source>
</evidence>